<feature type="domain" description="DUF11" evidence="4">
    <location>
        <begin position="567"/>
        <end position="691"/>
    </location>
</feature>
<organism evidence="6 7">
    <name type="scientific">Rosenbergiella nectarea</name>
    <dbReference type="NCBI Taxonomy" id="988801"/>
    <lineage>
        <taxon>Bacteria</taxon>
        <taxon>Pseudomonadati</taxon>
        <taxon>Pseudomonadota</taxon>
        <taxon>Gammaproteobacteria</taxon>
        <taxon>Enterobacterales</taxon>
        <taxon>Erwiniaceae</taxon>
        <taxon>Rosenbergiella</taxon>
    </lineage>
</organism>
<keyword evidence="3" id="KW-0732">Signal</keyword>
<evidence type="ECO:0000259" key="5">
    <source>
        <dbReference type="Pfam" id="PF17210"/>
    </source>
</evidence>
<dbReference type="GO" id="GO:0005576">
    <property type="term" value="C:extracellular region"/>
    <property type="evidence" value="ECO:0007669"/>
    <property type="project" value="UniProtKB-SubCell"/>
</dbReference>
<evidence type="ECO:0008006" key="8">
    <source>
        <dbReference type="Google" id="ProtNLM"/>
    </source>
</evidence>
<dbReference type="InterPro" id="IPR013783">
    <property type="entry name" value="Ig-like_fold"/>
</dbReference>
<accession>A0A1H9INM7</accession>
<dbReference type="SUPFAM" id="SSF117074">
    <property type="entry name" value="Hypothetical protein PA1324"/>
    <property type="match status" value="1"/>
</dbReference>
<keyword evidence="7" id="KW-1185">Reference proteome</keyword>
<gene>
    <name evidence="6" type="ORF">SAMN05216522_106119</name>
</gene>
<evidence type="ECO:0000256" key="2">
    <source>
        <dbReference type="ARBA" id="ARBA00022525"/>
    </source>
</evidence>
<dbReference type="Proteomes" id="UP000242515">
    <property type="component" value="Unassembled WGS sequence"/>
</dbReference>
<reference evidence="7" key="1">
    <citation type="submission" date="2016-10" db="EMBL/GenBank/DDBJ databases">
        <authorList>
            <person name="Varghese N."/>
            <person name="Submissions S."/>
        </authorList>
    </citation>
    <scope>NUCLEOTIDE SEQUENCE [LARGE SCALE GENOMIC DNA]</scope>
    <source>
        <strain evidence="7">8N4</strain>
    </source>
</reference>
<keyword evidence="2" id="KW-0964">Secreted</keyword>
<sequence>MPTERQFTRLYSLIRRFLIYCGVIVISLMNSCSAARATEAQCAEIKFSLSQQATFERQAFDARLTLHNASPLPLTDVKVELRFLDTQLQPVQASMESVSSQASFFYQLLAPSMDLSTVTAQRAETLHWQIIPTRGAAVSATTRYYLAAKVSYTQGERREEFDVQPVAIMVKPLPELTVDYFLPGEVYGDDPFTAEIEPPIPFMLGVRVKNSGASPSIATTIESAQPTIRENQQNLLTQWKLLSTQVGAQPAERRMQLNLGNIDPDTARVGRWIMTSQLSGRFVDFTASIRHGDALGGELTSLIKQTRQWYLLHDVLDTRAGRDDILDFLVIEGNGLRLFSSEGDDTEVSDVSIDTTSQRKDHYLSLSLPKNAHFRYVKIDDPWKGKKPLRAAYRGDGSSLPLANAWLSKTRNAQLQWHYSINVFLPPGREETVITEFSEPSQENSGQITGRVFYDKNGNGLVDKGERGVAKVPLTLKGIDSQGRRWLQKVKADRSGRFRFDKVAAGTWSVNVEPLTGFVDGKSSPGTASGHAVAGQIRDIALSPGEKVNQLLFAKQAAILPDTGQADLEIKWIFPAVMAQSYQPWSVMLVVNNLSPQSAKDVRVQVSWPIRSISHKKNRSWSIQQGELSAHPSYWQKGEWNIGEMAANSQRVLVIEGFMRLNARPQKVNFFAQVGSKSLDDNVDNNVAQQSIVVSEYQQKNPLNVDFNQWIEDELAALASKATSKP</sequence>
<dbReference type="OrthoDB" id="8612880at2"/>
<evidence type="ECO:0000259" key="4">
    <source>
        <dbReference type="Pfam" id="PF01345"/>
    </source>
</evidence>
<dbReference type="InterPro" id="IPR001434">
    <property type="entry name" value="OmcB-like_DUF11"/>
</dbReference>
<name>A0A1H9INM7_9GAMM</name>
<dbReference type="Pfam" id="PF17210">
    <property type="entry name" value="SdrD_B"/>
    <property type="match status" value="1"/>
</dbReference>
<evidence type="ECO:0000256" key="1">
    <source>
        <dbReference type="ARBA" id="ARBA00004613"/>
    </source>
</evidence>
<dbReference type="RefSeq" id="WP_092675732.1">
    <property type="nucleotide sequence ID" value="NZ_FOGC01000006.1"/>
</dbReference>
<evidence type="ECO:0000313" key="7">
    <source>
        <dbReference type="Proteomes" id="UP000242515"/>
    </source>
</evidence>
<feature type="domain" description="SD-repeat containing protein B" evidence="5">
    <location>
        <begin position="448"/>
        <end position="529"/>
    </location>
</feature>
<proteinExistence type="predicted"/>
<protein>
    <recommendedName>
        <fullName evidence="8">SD-repeat containing protein B domain-containing protein</fullName>
    </recommendedName>
</protein>
<dbReference type="Pfam" id="PF01345">
    <property type="entry name" value="DUF11"/>
    <property type="match status" value="1"/>
</dbReference>
<dbReference type="STRING" id="988801.SAMN05216522_106119"/>
<dbReference type="InterPro" id="IPR033764">
    <property type="entry name" value="Sdr_B"/>
</dbReference>
<dbReference type="EMBL" id="FOGC01000006">
    <property type="protein sequence ID" value="SEQ76129.1"/>
    <property type="molecule type" value="Genomic_DNA"/>
</dbReference>
<dbReference type="AlphaFoldDB" id="A0A1H9INM7"/>
<evidence type="ECO:0000313" key="6">
    <source>
        <dbReference type="EMBL" id="SEQ76129.1"/>
    </source>
</evidence>
<comment type="subcellular location">
    <subcellularLocation>
        <location evidence="1">Secreted</location>
    </subcellularLocation>
</comment>
<dbReference type="Gene3D" id="2.60.40.10">
    <property type="entry name" value="Immunoglobulins"/>
    <property type="match status" value="1"/>
</dbReference>
<evidence type="ECO:0000256" key="3">
    <source>
        <dbReference type="ARBA" id="ARBA00022729"/>
    </source>
</evidence>